<feature type="chain" id="PRO_5032385212" evidence="2">
    <location>
        <begin position="17"/>
        <end position="197"/>
    </location>
</feature>
<feature type="signal peptide" evidence="2">
    <location>
        <begin position="1"/>
        <end position="16"/>
    </location>
</feature>
<dbReference type="OrthoDB" id="2576508at2759"/>
<proteinExistence type="predicted"/>
<gene>
    <name evidence="3" type="ORF">C361_01481</name>
</gene>
<keyword evidence="2" id="KW-0732">Signal</keyword>
<accession>A0A854QFL1</accession>
<evidence type="ECO:0000256" key="1">
    <source>
        <dbReference type="SAM" id="MobiDB-lite"/>
    </source>
</evidence>
<reference evidence="3 4" key="1">
    <citation type="submission" date="2017-06" db="EMBL/GenBank/DDBJ databases">
        <title>Global population genomics of the pathogenic fungus Cryptococcus neoformans var. grubii.</title>
        <authorList>
            <person name="Cuomo C."/>
            <person name="Litvintseva A."/>
            <person name="Chen Y."/>
            <person name="Young S."/>
            <person name="Zeng Q."/>
            <person name="Chapman S."/>
            <person name="Gujja S."/>
            <person name="Saif S."/>
            <person name="Birren B."/>
        </authorList>
    </citation>
    <scope>NUCLEOTIDE SEQUENCE [LARGE SCALE GENOMIC DNA]</scope>
    <source>
        <strain evidence="3 4">Tu259-1</strain>
    </source>
</reference>
<organism evidence="3 4">
    <name type="scientific">Cryptococcus neoformans Tu259-1</name>
    <dbReference type="NCBI Taxonomy" id="1230072"/>
    <lineage>
        <taxon>Eukaryota</taxon>
        <taxon>Fungi</taxon>
        <taxon>Dikarya</taxon>
        <taxon>Basidiomycota</taxon>
        <taxon>Agaricomycotina</taxon>
        <taxon>Tremellomycetes</taxon>
        <taxon>Tremellales</taxon>
        <taxon>Cryptococcaceae</taxon>
        <taxon>Cryptococcus</taxon>
        <taxon>Cryptococcus neoformans species complex</taxon>
    </lineage>
</organism>
<protein>
    <submittedName>
        <fullName evidence="3">Uncharacterized protein</fullName>
    </submittedName>
</protein>
<evidence type="ECO:0000313" key="4">
    <source>
        <dbReference type="Proteomes" id="UP000199727"/>
    </source>
</evidence>
<feature type="region of interest" description="Disordered" evidence="1">
    <location>
        <begin position="139"/>
        <end position="165"/>
    </location>
</feature>
<evidence type="ECO:0000313" key="3">
    <source>
        <dbReference type="EMBL" id="OXG26124.1"/>
    </source>
</evidence>
<dbReference type="EMBL" id="AMKT01000025">
    <property type="protein sequence ID" value="OXG26124.1"/>
    <property type="molecule type" value="Genomic_DNA"/>
</dbReference>
<dbReference type="Proteomes" id="UP000199727">
    <property type="component" value="Unassembled WGS sequence"/>
</dbReference>
<sequence length="197" mass="19538">MKSSLITTILLPLVLSAPFPARRDDHSQADIRAAHLHAYAEARGVSDSTSVISLNDASTLSSLVVFNPSATYSFTPHASASSAAAAQSNELLSSGESLTFNPTPTTTLSLLGNVSTAATSSSGGSSVSGSVTGVAAAANSTSNSTDSDTGSNGSSGDSSTSGADAVRGRSNLRLTGIGMSFGVCAIGLGWIGGMSLF</sequence>
<dbReference type="AlphaFoldDB" id="A0A854QFL1"/>
<name>A0A854QFL1_CRYNE</name>
<comment type="caution">
    <text evidence="3">The sequence shown here is derived from an EMBL/GenBank/DDBJ whole genome shotgun (WGS) entry which is preliminary data.</text>
</comment>
<evidence type="ECO:0000256" key="2">
    <source>
        <dbReference type="SAM" id="SignalP"/>
    </source>
</evidence>